<evidence type="ECO:0000313" key="1">
    <source>
        <dbReference type="EMBL" id="MPN28306.1"/>
    </source>
</evidence>
<gene>
    <name evidence="1" type="ORF">SDC9_175747</name>
</gene>
<protein>
    <submittedName>
        <fullName evidence="1">Uncharacterized protein</fullName>
    </submittedName>
</protein>
<dbReference type="EMBL" id="VSSQ01078541">
    <property type="protein sequence ID" value="MPN28306.1"/>
    <property type="molecule type" value="Genomic_DNA"/>
</dbReference>
<sequence>MLKPGRVGRVAGDRHVNSFMDHYGYTLTDVVRSEAADFRLFSGRKRTLLYDLKLASVVVIFRLYQGKPVDAGNYMRGIFSKSVENDSQRFFSYLIGGFGYAYSSLRGGK</sequence>
<proteinExistence type="predicted"/>
<name>A0A645GQ42_9ZZZZ</name>
<dbReference type="AlphaFoldDB" id="A0A645GQ42"/>
<reference evidence="1" key="1">
    <citation type="submission" date="2019-08" db="EMBL/GenBank/DDBJ databases">
        <authorList>
            <person name="Kucharzyk K."/>
            <person name="Murdoch R.W."/>
            <person name="Higgins S."/>
            <person name="Loffler F."/>
        </authorList>
    </citation>
    <scope>NUCLEOTIDE SEQUENCE</scope>
</reference>
<organism evidence="1">
    <name type="scientific">bioreactor metagenome</name>
    <dbReference type="NCBI Taxonomy" id="1076179"/>
    <lineage>
        <taxon>unclassified sequences</taxon>
        <taxon>metagenomes</taxon>
        <taxon>ecological metagenomes</taxon>
    </lineage>
</organism>
<accession>A0A645GQ42</accession>
<comment type="caution">
    <text evidence="1">The sequence shown here is derived from an EMBL/GenBank/DDBJ whole genome shotgun (WGS) entry which is preliminary data.</text>
</comment>